<keyword evidence="2" id="KW-1185">Reference proteome</keyword>
<name>A0A1T2L0A0_9GAMM</name>
<reference evidence="1 2" key="1">
    <citation type="submission" date="2016-11" db="EMBL/GenBank/DDBJ databases">
        <title>Mixed transmission modes and dynamic genome evolution in an obligate animal-bacterial symbiosis.</title>
        <authorList>
            <person name="Russell S.L."/>
            <person name="Corbett-Detig R.B."/>
            <person name="Cavanaugh C.M."/>
        </authorList>
    </citation>
    <scope>NUCLEOTIDE SEQUENCE [LARGE SCALE GENOMIC DNA]</scope>
    <source>
        <strain evidence="1">Sveles-Q1</strain>
    </source>
</reference>
<dbReference type="Proteomes" id="UP000191110">
    <property type="component" value="Unassembled WGS sequence"/>
</dbReference>
<comment type="caution">
    <text evidence="1">The sequence shown here is derived from an EMBL/GenBank/DDBJ whole genome shotgun (WGS) entry which is preliminary data.</text>
</comment>
<dbReference type="RefSeq" id="WP_078484947.1">
    <property type="nucleotide sequence ID" value="NZ_MPRL01000084.1"/>
</dbReference>
<organism evidence="1 2">
    <name type="scientific">Solemya pervernicosa gill symbiont</name>
    <dbReference type="NCBI Taxonomy" id="642797"/>
    <lineage>
        <taxon>Bacteria</taxon>
        <taxon>Pseudomonadati</taxon>
        <taxon>Pseudomonadota</taxon>
        <taxon>Gammaproteobacteria</taxon>
        <taxon>sulfur-oxidizing symbionts</taxon>
    </lineage>
</organism>
<dbReference type="EMBL" id="MPRL01000084">
    <property type="protein sequence ID" value="OOZ38537.1"/>
    <property type="molecule type" value="Genomic_DNA"/>
</dbReference>
<gene>
    <name evidence="1" type="ORF">BOW53_15240</name>
</gene>
<accession>A0A1T2L0A0</accession>
<sequence length="60" mass="6540">MKDNYNNTTANNAVAGLIELRGLYTHSKLTIEGSCASAIYEMSDVMEDVQEALAAKMNDL</sequence>
<evidence type="ECO:0000313" key="2">
    <source>
        <dbReference type="Proteomes" id="UP000191110"/>
    </source>
</evidence>
<protein>
    <submittedName>
        <fullName evidence="1">Uncharacterized protein</fullName>
    </submittedName>
</protein>
<proteinExistence type="predicted"/>
<evidence type="ECO:0000313" key="1">
    <source>
        <dbReference type="EMBL" id="OOZ38537.1"/>
    </source>
</evidence>
<dbReference type="AlphaFoldDB" id="A0A1T2L0A0"/>